<feature type="compositionally biased region" description="Basic and acidic residues" evidence="1">
    <location>
        <begin position="85"/>
        <end position="139"/>
    </location>
</feature>
<gene>
    <name evidence="2" type="ORF">DC53_21670</name>
</gene>
<evidence type="ECO:0000256" key="1">
    <source>
        <dbReference type="SAM" id="MobiDB-lite"/>
    </source>
</evidence>
<sequence length="184" mass="20665">RKQEQAKAAANALNAAQNRINAELNYDWVDNNGNVFPVSYYVTQKAKIEAVVIDGSWHPLQQEAEQVKARVVAQLDVTIQKVTEDEAKAEQQRIDREAQAKKDAEAAAQRQADEAAAAERKAIEDEQKETERLAKEREANKKHRTTVNRRNLAVLLAMGISEEDGKKVITAIAKGELPDIRIYY</sequence>
<dbReference type="EMBL" id="JJNZ01000231">
    <property type="protein sequence ID" value="KDC45719.1"/>
    <property type="molecule type" value="Genomic_DNA"/>
</dbReference>
<feature type="non-terminal residue" evidence="2">
    <location>
        <position position="1"/>
    </location>
</feature>
<dbReference type="AlphaFoldDB" id="A0ABD3Y3Q5"/>
<comment type="caution">
    <text evidence="2">The sequence shown here is derived from an EMBL/GenBank/DDBJ whole genome shotgun (WGS) entry which is preliminary data.</text>
</comment>
<accession>A0ABD3Y3Q5</accession>
<protein>
    <submittedName>
        <fullName evidence="2">Uncharacterized protein</fullName>
    </submittedName>
</protein>
<organism evidence="2 3">
    <name type="scientific">Pseudoalteromonas fuliginea</name>
    <dbReference type="NCBI Taxonomy" id="1872678"/>
    <lineage>
        <taxon>Bacteria</taxon>
        <taxon>Pseudomonadati</taxon>
        <taxon>Pseudomonadota</taxon>
        <taxon>Gammaproteobacteria</taxon>
        <taxon>Alteromonadales</taxon>
        <taxon>Pseudoalteromonadaceae</taxon>
        <taxon>Pseudoalteromonas</taxon>
    </lineage>
</organism>
<feature type="region of interest" description="Disordered" evidence="1">
    <location>
        <begin position="85"/>
        <end position="145"/>
    </location>
</feature>
<evidence type="ECO:0000313" key="3">
    <source>
        <dbReference type="Proteomes" id="UP000027154"/>
    </source>
</evidence>
<name>A0ABD3Y3Q5_9GAMM</name>
<reference evidence="2 3" key="1">
    <citation type="submission" date="2014-04" db="EMBL/GenBank/DDBJ databases">
        <title>Pseudoalteromonas galatheae sp. nov., isolated from a deep-sea polychaete near Canal Concepcion, Chile.</title>
        <authorList>
            <person name="Machado H.R."/>
            <person name="Gram L."/>
            <person name="Vynne N.G."/>
        </authorList>
    </citation>
    <scope>NUCLEOTIDE SEQUENCE [LARGE SCALE GENOMIC DNA]</scope>
    <source>
        <strain evidence="2 3">KMM216</strain>
    </source>
</reference>
<evidence type="ECO:0000313" key="2">
    <source>
        <dbReference type="EMBL" id="KDC45719.1"/>
    </source>
</evidence>
<proteinExistence type="predicted"/>
<dbReference type="Proteomes" id="UP000027154">
    <property type="component" value="Unassembled WGS sequence"/>
</dbReference>